<dbReference type="EMBL" id="JACICC010000007">
    <property type="protein sequence ID" value="MBB3810631.1"/>
    <property type="molecule type" value="Genomic_DNA"/>
</dbReference>
<reference evidence="1 2" key="1">
    <citation type="submission" date="2020-08" db="EMBL/GenBank/DDBJ databases">
        <title>Genomic Encyclopedia of Type Strains, Phase IV (KMG-IV): sequencing the most valuable type-strain genomes for metagenomic binning, comparative biology and taxonomic classification.</title>
        <authorList>
            <person name="Goeker M."/>
        </authorList>
    </citation>
    <scope>NUCLEOTIDE SEQUENCE [LARGE SCALE GENOMIC DNA]</scope>
    <source>
        <strain evidence="1 2">DSM 28760</strain>
    </source>
</reference>
<comment type="caution">
    <text evidence="1">The sequence shown here is derived from an EMBL/GenBank/DDBJ whole genome shotgun (WGS) entry which is preliminary data.</text>
</comment>
<dbReference type="AlphaFoldDB" id="A0A7W5Z6X4"/>
<proteinExistence type="predicted"/>
<protein>
    <submittedName>
        <fullName evidence="1">Uncharacterized protein</fullName>
    </submittedName>
</protein>
<evidence type="ECO:0000313" key="1">
    <source>
        <dbReference type="EMBL" id="MBB3810631.1"/>
    </source>
</evidence>
<sequence>MSFTNTIEVTSSPDFSSYAAAYAALEQCLARMSRAGPRDLEEMECIIRDAGRAVAFCRTRIEEIRSVCSQNLAELPWP</sequence>
<organism evidence="1 2">
    <name type="scientific">Pseudochelatococcus contaminans</name>
    <dbReference type="NCBI Taxonomy" id="1538103"/>
    <lineage>
        <taxon>Bacteria</taxon>
        <taxon>Pseudomonadati</taxon>
        <taxon>Pseudomonadota</taxon>
        <taxon>Alphaproteobacteria</taxon>
        <taxon>Hyphomicrobiales</taxon>
        <taxon>Chelatococcaceae</taxon>
        <taxon>Pseudochelatococcus</taxon>
    </lineage>
</organism>
<dbReference type="Proteomes" id="UP000537592">
    <property type="component" value="Unassembled WGS sequence"/>
</dbReference>
<keyword evidence="2" id="KW-1185">Reference proteome</keyword>
<accession>A0A7W5Z6X4</accession>
<gene>
    <name evidence="1" type="ORF">FHS81_002733</name>
</gene>
<name>A0A7W5Z6X4_9HYPH</name>
<evidence type="ECO:0000313" key="2">
    <source>
        <dbReference type="Proteomes" id="UP000537592"/>
    </source>
</evidence>
<dbReference type="RefSeq" id="WP_183753768.1">
    <property type="nucleotide sequence ID" value="NZ_JACICC010000007.1"/>
</dbReference>